<dbReference type="EMBL" id="PJQD01000005">
    <property type="protein sequence ID" value="POY76347.1"/>
    <property type="molecule type" value="Genomic_DNA"/>
</dbReference>
<dbReference type="OrthoDB" id="2523550at2759"/>
<evidence type="ECO:0000256" key="8">
    <source>
        <dbReference type="ARBA" id="ARBA00031256"/>
    </source>
</evidence>
<dbReference type="InterPro" id="IPR014801">
    <property type="entry name" value="Mediator_Med5_fun"/>
</dbReference>
<comment type="subcellular location">
    <subcellularLocation>
        <location evidence="1 9">Nucleus</location>
    </subcellularLocation>
</comment>
<comment type="subunit">
    <text evidence="9">Component of the Mediator complex.</text>
</comment>
<keyword evidence="5 9" id="KW-0010">Activator</keyword>
<reference evidence="11 12" key="1">
    <citation type="journal article" date="2018" name="Front. Microbiol.">
        <title>Prospects for Fungal Bioremediation of Acidic Radioactive Waste Sites: Characterization and Genome Sequence of Rhodotorula taiwanensis MD1149.</title>
        <authorList>
            <person name="Tkavc R."/>
            <person name="Matrosova V.Y."/>
            <person name="Grichenko O.E."/>
            <person name="Gostincar C."/>
            <person name="Volpe R.P."/>
            <person name="Klimenkova P."/>
            <person name="Gaidamakova E.K."/>
            <person name="Zhou C.E."/>
            <person name="Stewart B.J."/>
            <person name="Lyman M.G."/>
            <person name="Malfatti S.A."/>
            <person name="Rubinfeld B."/>
            <person name="Courtot M."/>
            <person name="Singh J."/>
            <person name="Dalgard C.L."/>
            <person name="Hamilton T."/>
            <person name="Frey K.G."/>
            <person name="Gunde-Cimerman N."/>
            <person name="Dugan L."/>
            <person name="Daly M.J."/>
        </authorList>
    </citation>
    <scope>NUCLEOTIDE SEQUENCE [LARGE SCALE GENOMIC DNA]</scope>
    <source>
        <strain evidence="11 12">MD1149</strain>
    </source>
</reference>
<comment type="similarity">
    <text evidence="2 9">Belongs to the Mediator complex subunit 5 family.</text>
</comment>
<comment type="caution">
    <text evidence="11">The sequence shown here is derived from an EMBL/GenBank/DDBJ whole genome shotgun (WGS) entry which is preliminary data.</text>
</comment>
<evidence type="ECO:0000256" key="1">
    <source>
        <dbReference type="ARBA" id="ARBA00004123"/>
    </source>
</evidence>
<evidence type="ECO:0000256" key="9">
    <source>
        <dbReference type="RuleBase" id="RU364142"/>
    </source>
</evidence>
<dbReference type="STRING" id="741276.A0A2S5BHV3"/>
<dbReference type="PANTHER" id="PTHR35784:SF1">
    <property type="entry name" value="MEDIATOR OF RNA POLYMERASE II TRANSCRIPTION SUBUNIT 5"/>
    <property type="match status" value="1"/>
</dbReference>
<dbReference type="AlphaFoldDB" id="A0A2S5BHV3"/>
<sequence>MAFEKSSFLPSGLMTSLDSITRACLARGISAARWTLLAREAVAGAGKTAQDIESELSRSLLDLIVADPSGTTRALEYLDGALDRDHPPPLRPKSSSVASSLRWRRVIPLCYLREQATSSLPRLSRRPAGDYTSSAPAHTLYLTELRALRDELAGGTTEQLAALERDLAALMDRSSKPRRRRQPASSNLEDLDRGDRSIGPDAALLTASLLLDPYIPPRILDERLQGLLRYRRDQATFRGSTSSEGAALLLEETFGSLIWALHSATTHAFVLESLVYAKVPKSIESCLNQSDSAVTHEILRDALHRLRAPGPQGGSHNEASSGLSVQDVYDQLVTSFCQQGTLSPSEGCDLAFDADAADLQPLAVTELEQKLASADQAGFPTFLQEHAHNFGSQARSALSLAQEFKRRADALDLGALADLCETLVAHTDELAVILLHVAPQELLGPVRHVLDVVAHSRDDSNDSIAIERCGKLVNFLQIVVHRFELRDDLDRHLGSSSSALSTWLRHPSATFTLSHLAESERNVVGGWIGALFGEGISDDLIHSTNPMTLFKVAPTILKQSIMACRVGVVDIESLRDAIDPKARQPLLEVLRIFCLSDTLPSSVLELVSSKVVEIAVSGHILSTAERLRVLKAMVPFTPARSPVAWATDPQDPAERPTTAEAQEAGRPRHPFVLTERDRRMALASSCGMAGIDSHEARRLLGTGVLPSEVTSHYGRLERSAAALVATNEIALSRLVPEISRLMLGCGTAVAPDWAAFVGNVLGGALTMVGASERGRHLRVLARAYEEATMLATNAAGSAAAIDRLLSWPAVSGDPAFSPHAHT</sequence>
<keyword evidence="4 9" id="KW-0805">Transcription regulation</keyword>
<gene>
    <name evidence="9" type="primary">MED5</name>
    <name evidence="11" type="ORF">BMF94_0544</name>
</gene>
<proteinExistence type="inferred from homology"/>
<dbReference type="GO" id="GO:0006357">
    <property type="term" value="P:regulation of transcription by RNA polymerase II"/>
    <property type="evidence" value="ECO:0007669"/>
    <property type="project" value="InterPro"/>
</dbReference>
<organism evidence="11 12">
    <name type="scientific">Rhodotorula taiwanensis</name>
    <dbReference type="NCBI Taxonomy" id="741276"/>
    <lineage>
        <taxon>Eukaryota</taxon>
        <taxon>Fungi</taxon>
        <taxon>Dikarya</taxon>
        <taxon>Basidiomycota</taxon>
        <taxon>Pucciniomycotina</taxon>
        <taxon>Microbotryomycetes</taxon>
        <taxon>Sporidiobolales</taxon>
        <taxon>Sporidiobolaceae</taxon>
        <taxon>Rhodotorula</taxon>
    </lineage>
</organism>
<evidence type="ECO:0000256" key="5">
    <source>
        <dbReference type="ARBA" id="ARBA00023159"/>
    </source>
</evidence>
<keyword evidence="7 9" id="KW-0539">Nucleus</keyword>
<evidence type="ECO:0000313" key="12">
    <source>
        <dbReference type="Proteomes" id="UP000237144"/>
    </source>
</evidence>
<evidence type="ECO:0000256" key="7">
    <source>
        <dbReference type="ARBA" id="ARBA00023242"/>
    </source>
</evidence>
<feature type="region of interest" description="Disordered" evidence="10">
    <location>
        <begin position="171"/>
        <end position="194"/>
    </location>
</feature>
<keyword evidence="6 9" id="KW-0804">Transcription</keyword>
<evidence type="ECO:0000256" key="2">
    <source>
        <dbReference type="ARBA" id="ARBA00008782"/>
    </source>
</evidence>
<dbReference type="Proteomes" id="UP000237144">
    <property type="component" value="Unassembled WGS sequence"/>
</dbReference>
<dbReference type="Pfam" id="PF08689">
    <property type="entry name" value="Med5"/>
    <property type="match status" value="1"/>
</dbReference>
<evidence type="ECO:0000256" key="3">
    <source>
        <dbReference type="ARBA" id="ARBA00020628"/>
    </source>
</evidence>
<dbReference type="PANTHER" id="PTHR35784">
    <property type="entry name" value="MEDIATOR OF RNA POLYMERASE II TRANSCRIPTION SUBUNIT 5"/>
    <property type="match status" value="1"/>
</dbReference>
<dbReference type="GO" id="GO:0016592">
    <property type="term" value="C:mediator complex"/>
    <property type="evidence" value="ECO:0007669"/>
    <property type="project" value="InterPro"/>
</dbReference>
<keyword evidence="12" id="KW-1185">Reference proteome</keyword>
<evidence type="ECO:0000256" key="4">
    <source>
        <dbReference type="ARBA" id="ARBA00023015"/>
    </source>
</evidence>
<evidence type="ECO:0000256" key="10">
    <source>
        <dbReference type="SAM" id="MobiDB-lite"/>
    </source>
</evidence>
<feature type="region of interest" description="Disordered" evidence="10">
    <location>
        <begin position="643"/>
        <end position="665"/>
    </location>
</feature>
<protein>
    <recommendedName>
        <fullName evidence="3 9">Mediator of RNA polymerase II transcription subunit 5</fullName>
    </recommendedName>
    <alternativeName>
        <fullName evidence="8 9">Mediator complex subunit 5</fullName>
    </alternativeName>
</protein>
<name>A0A2S5BHV3_9BASI</name>
<comment type="function">
    <text evidence="9">Component of the Mediator complex, a coactivator involved in the regulated transcription of nearly all RNA polymerase II-dependent genes. Mediator functions as a bridge to convey information from gene-specific regulatory proteins to the basal RNA polymerase II transcription machinery. Mediator is recruited to promoters by direct interactions with regulatory proteins and serves as a scaffold for the assembly of a functional preinitiation complex with RNA polymerase II and the general transcription factors.</text>
</comment>
<dbReference type="GO" id="GO:0003712">
    <property type="term" value="F:transcription coregulator activity"/>
    <property type="evidence" value="ECO:0007669"/>
    <property type="project" value="InterPro"/>
</dbReference>
<accession>A0A2S5BHV3</accession>
<evidence type="ECO:0000313" key="11">
    <source>
        <dbReference type="EMBL" id="POY76347.1"/>
    </source>
</evidence>
<evidence type="ECO:0000256" key="6">
    <source>
        <dbReference type="ARBA" id="ARBA00023163"/>
    </source>
</evidence>